<name>A0AAD8WSE8_LOLMU</name>
<dbReference type="InterPro" id="IPR005162">
    <property type="entry name" value="Retrotrans_gag_dom"/>
</dbReference>
<gene>
    <name evidence="3" type="ORF">QYE76_037904</name>
</gene>
<dbReference type="Proteomes" id="UP001231189">
    <property type="component" value="Unassembled WGS sequence"/>
</dbReference>
<feature type="region of interest" description="Disordered" evidence="1">
    <location>
        <begin position="259"/>
        <end position="278"/>
    </location>
</feature>
<feature type="domain" description="Retrotransposon gag" evidence="2">
    <location>
        <begin position="462"/>
        <end position="558"/>
    </location>
</feature>
<feature type="region of interest" description="Disordered" evidence="1">
    <location>
        <begin position="127"/>
        <end position="202"/>
    </location>
</feature>
<evidence type="ECO:0000256" key="1">
    <source>
        <dbReference type="SAM" id="MobiDB-lite"/>
    </source>
</evidence>
<dbReference type="AlphaFoldDB" id="A0AAD8WSE8"/>
<dbReference type="EMBL" id="JAUUTY010000002">
    <property type="protein sequence ID" value="KAK1677056.1"/>
    <property type="molecule type" value="Genomic_DNA"/>
</dbReference>
<evidence type="ECO:0000313" key="3">
    <source>
        <dbReference type="EMBL" id="KAK1677056.1"/>
    </source>
</evidence>
<organism evidence="3 4">
    <name type="scientific">Lolium multiflorum</name>
    <name type="common">Italian ryegrass</name>
    <name type="synonym">Lolium perenne subsp. multiflorum</name>
    <dbReference type="NCBI Taxonomy" id="4521"/>
    <lineage>
        <taxon>Eukaryota</taxon>
        <taxon>Viridiplantae</taxon>
        <taxon>Streptophyta</taxon>
        <taxon>Embryophyta</taxon>
        <taxon>Tracheophyta</taxon>
        <taxon>Spermatophyta</taxon>
        <taxon>Magnoliopsida</taxon>
        <taxon>Liliopsida</taxon>
        <taxon>Poales</taxon>
        <taxon>Poaceae</taxon>
        <taxon>BOP clade</taxon>
        <taxon>Pooideae</taxon>
        <taxon>Poodae</taxon>
        <taxon>Poeae</taxon>
        <taxon>Poeae Chloroplast Group 2 (Poeae type)</taxon>
        <taxon>Loliodinae</taxon>
        <taxon>Loliinae</taxon>
        <taxon>Lolium</taxon>
    </lineage>
</organism>
<feature type="compositionally biased region" description="Basic and acidic residues" evidence="1">
    <location>
        <begin position="127"/>
        <end position="138"/>
    </location>
</feature>
<feature type="compositionally biased region" description="Basic and acidic residues" evidence="1">
    <location>
        <begin position="343"/>
        <end position="361"/>
    </location>
</feature>
<feature type="compositionally biased region" description="Low complexity" evidence="1">
    <location>
        <begin position="166"/>
        <end position="176"/>
    </location>
</feature>
<evidence type="ECO:0000313" key="4">
    <source>
        <dbReference type="Proteomes" id="UP001231189"/>
    </source>
</evidence>
<proteinExistence type="predicted"/>
<feature type="region of interest" description="Disordered" evidence="1">
    <location>
        <begin position="335"/>
        <end position="374"/>
    </location>
</feature>
<keyword evidence="4" id="KW-1185">Reference proteome</keyword>
<dbReference type="PANTHER" id="PTHR34482">
    <property type="entry name" value="DNA DAMAGE-INDUCIBLE PROTEIN 1-LIKE"/>
    <property type="match status" value="1"/>
</dbReference>
<feature type="compositionally biased region" description="Polar residues" evidence="1">
    <location>
        <begin position="186"/>
        <end position="199"/>
    </location>
</feature>
<evidence type="ECO:0000259" key="2">
    <source>
        <dbReference type="Pfam" id="PF03732"/>
    </source>
</evidence>
<protein>
    <recommendedName>
        <fullName evidence="2">Retrotransposon gag domain-containing protein</fullName>
    </recommendedName>
</protein>
<dbReference type="Pfam" id="PF03732">
    <property type="entry name" value="Retrotrans_gag"/>
    <property type="match status" value="1"/>
</dbReference>
<sequence>MKYMYYDGTVLAKCRVGLQLPEALGMSAVMPAGESRTIRTAYHIAIMKAITDIREHKTKDLIGSEFAHIPHMEEDDDPTLNHFKFAKRKPAEAAKYMDNCRNLLTLFFQLNRHLSGAIDTMLDEFTEPKEESKGKGPMESDPPTPVFSTGDYIHIDTPKPQPTPQTPRFFPSSSYGGYEGGEESGNNQRSKTPIENSTGWRWGSFMGTEDDPVRCDPEIDQDAVDQYQNHHYEFGDYQEYPIVIESDSEGGKARNVVKGESFGGRGRHGPFDMNTSEHTGNVSIEEEEYPMGEDNTFDRMDAWDVPRMKPRLVTTTGGETTILLYRMYCKLGDDVGSAGEESEAQRLEREAKQKEEADEPARNQFPPPSPPMTRQNFLQYMQMLEERQRATMEQQNKFFQEFLQQNRVERPENQGVTLSDFQNTKQISFAYSPEPMDAEDWLMDTERKLKTVGCTDQEKVRYATHLLCGPAASWWDNIVAVYPAEKVFTWEEFKQKFRESNVPESIVELKRREFESLEQKDKAILTYVREFSGLSRYAAEEVNTEDKRKKRFMRGLNPQFKVQLRMLRATEFQELVDAAITLEDDFKQVQEDKRKKAKYMSQRSLSVTSPTPV</sequence>
<dbReference type="PANTHER" id="PTHR34482:SF36">
    <property type="entry name" value="RETROTRANSPOSON GAG DOMAIN-CONTAINING PROTEIN"/>
    <property type="match status" value="1"/>
</dbReference>
<reference evidence="3" key="1">
    <citation type="submission" date="2023-07" db="EMBL/GenBank/DDBJ databases">
        <title>A chromosome-level genome assembly of Lolium multiflorum.</title>
        <authorList>
            <person name="Chen Y."/>
            <person name="Copetti D."/>
            <person name="Kolliker R."/>
            <person name="Studer B."/>
        </authorList>
    </citation>
    <scope>NUCLEOTIDE SEQUENCE</scope>
    <source>
        <strain evidence="3">02402/16</strain>
        <tissue evidence="3">Leaf</tissue>
    </source>
</reference>
<comment type="caution">
    <text evidence="3">The sequence shown here is derived from an EMBL/GenBank/DDBJ whole genome shotgun (WGS) entry which is preliminary data.</text>
</comment>
<accession>A0AAD8WSE8</accession>